<evidence type="ECO:0000256" key="2">
    <source>
        <dbReference type="RuleBase" id="RU003616"/>
    </source>
</evidence>
<evidence type="ECO:0000256" key="3">
    <source>
        <dbReference type="SAM" id="MobiDB-lite"/>
    </source>
</evidence>
<dbReference type="CDD" id="cd06464">
    <property type="entry name" value="ACD_sHsps-like"/>
    <property type="match status" value="1"/>
</dbReference>
<dbReference type="PROSITE" id="PS01031">
    <property type="entry name" value="SHSP"/>
    <property type="match status" value="1"/>
</dbReference>
<feature type="region of interest" description="Disordered" evidence="3">
    <location>
        <begin position="1"/>
        <end position="23"/>
    </location>
</feature>
<dbReference type="Gene3D" id="2.60.40.790">
    <property type="match status" value="1"/>
</dbReference>
<dbReference type="SUPFAM" id="SSF49764">
    <property type="entry name" value="HSP20-like chaperones"/>
    <property type="match status" value="1"/>
</dbReference>
<dbReference type="Pfam" id="PF00011">
    <property type="entry name" value="HSP20"/>
    <property type="match status" value="1"/>
</dbReference>
<evidence type="ECO:0000313" key="5">
    <source>
        <dbReference type="EMBL" id="UWZ51156.1"/>
    </source>
</evidence>
<evidence type="ECO:0000256" key="1">
    <source>
        <dbReference type="PROSITE-ProRule" id="PRU00285"/>
    </source>
</evidence>
<evidence type="ECO:0000259" key="4">
    <source>
        <dbReference type="PROSITE" id="PS01031"/>
    </source>
</evidence>
<dbReference type="InterPro" id="IPR031107">
    <property type="entry name" value="Small_HSP"/>
</dbReference>
<organism evidence="5 6">
    <name type="scientific">Dactylosporangium aurantiacum</name>
    <dbReference type="NCBI Taxonomy" id="35754"/>
    <lineage>
        <taxon>Bacteria</taxon>
        <taxon>Bacillati</taxon>
        <taxon>Actinomycetota</taxon>
        <taxon>Actinomycetes</taxon>
        <taxon>Micromonosporales</taxon>
        <taxon>Micromonosporaceae</taxon>
        <taxon>Dactylosporangium</taxon>
    </lineage>
</organism>
<dbReference type="KEGG" id="daur:Daura_30875"/>
<comment type="similarity">
    <text evidence="1 2">Belongs to the small heat shock protein (HSP20) family.</text>
</comment>
<dbReference type="InterPro" id="IPR008978">
    <property type="entry name" value="HSP20-like_chaperone"/>
</dbReference>
<dbReference type="AlphaFoldDB" id="A0A9Q9IA22"/>
<feature type="region of interest" description="Disordered" evidence="3">
    <location>
        <begin position="158"/>
        <end position="182"/>
    </location>
</feature>
<reference evidence="5" key="1">
    <citation type="submission" date="2021-04" db="EMBL/GenBank/DDBJ databases">
        <title>Dactylosporangium aurantiacum NRRL B-8018 full assembly.</title>
        <authorList>
            <person name="Hartkoorn R.C."/>
            <person name="Beaudoing E."/>
            <person name="Hot D."/>
        </authorList>
    </citation>
    <scope>NUCLEOTIDE SEQUENCE</scope>
    <source>
        <strain evidence="5">NRRL B-8018</strain>
    </source>
</reference>
<keyword evidence="6" id="KW-1185">Reference proteome</keyword>
<protein>
    <submittedName>
        <fullName evidence="5">Hsp20/alpha crystallin family protein</fullName>
    </submittedName>
</protein>
<feature type="compositionally biased region" description="Polar residues" evidence="3">
    <location>
        <begin position="1"/>
        <end position="10"/>
    </location>
</feature>
<sequence length="182" mass="20399">MSLAPFSSRQRYAGGRPAPMHRWDPRREIDDLSARFNQLVGTVMGESPLGPGAGIWSALAPVDIEETDEAYIVDLDLPNVNPQDVDIQMRGEELRITGAFQQRPRSGVMRRQLRETGEFEYQVDLPGNVDADRVEAVYTNGVLTITLAKLEESATRKIEVHTAEERPRKAGSQATHRSRRES</sequence>
<dbReference type="InterPro" id="IPR002068">
    <property type="entry name" value="A-crystallin/Hsp20_dom"/>
</dbReference>
<accession>A0A9Q9IA22</accession>
<dbReference type="PANTHER" id="PTHR11527">
    <property type="entry name" value="HEAT-SHOCK PROTEIN 20 FAMILY MEMBER"/>
    <property type="match status" value="1"/>
</dbReference>
<gene>
    <name evidence="5" type="ORF">Daura_30875</name>
</gene>
<dbReference type="EMBL" id="CP073767">
    <property type="protein sequence ID" value="UWZ51156.1"/>
    <property type="molecule type" value="Genomic_DNA"/>
</dbReference>
<dbReference type="OrthoDB" id="5242916at2"/>
<feature type="domain" description="SHSP" evidence="4">
    <location>
        <begin position="53"/>
        <end position="163"/>
    </location>
</feature>
<dbReference type="Proteomes" id="UP001058003">
    <property type="component" value="Chromosome"/>
</dbReference>
<name>A0A9Q9IA22_9ACTN</name>
<evidence type="ECO:0000313" key="6">
    <source>
        <dbReference type="Proteomes" id="UP001058003"/>
    </source>
</evidence>
<feature type="compositionally biased region" description="Basic and acidic residues" evidence="3">
    <location>
        <begin position="158"/>
        <end position="168"/>
    </location>
</feature>
<proteinExistence type="inferred from homology"/>
<dbReference type="RefSeq" id="WP_081971442.1">
    <property type="nucleotide sequence ID" value="NZ_CP073767.1"/>
</dbReference>